<accession>A0ABD5S8J9</accession>
<dbReference type="Pfam" id="PF08350">
    <property type="entry name" value="FilR1_middle"/>
    <property type="match status" value="1"/>
</dbReference>
<dbReference type="Proteomes" id="UP001596442">
    <property type="component" value="Unassembled WGS sequence"/>
</dbReference>
<dbReference type="InterPro" id="IPR013561">
    <property type="entry name" value="FilR1_middle_dom"/>
</dbReference>
<dbReference type="EMBL" id="JBHSWW010000045">
    <property type="protein sequence ID" value="MFC6752854.1"/>
    <property type="molecule type" value="Genomic_DNA"/>
</dbReference>
<dbReference type="Gene3D" id="1.10.10.10">
    <property type="entry name" value="Winged helix-like DNA-binding domain superfamily/Winged helix DNA-binding domain"/>
    <property type="match status" value="1"/>
</dbReference>
<evidence type="ECO:0000259" key="1">
    <source>
        <dbReference type="Pfam" id="PF08350"/>
    </source>
</evidence>
<proteinExistence type="predicted"/>
<sequence length="272" mass="29658">MASDPGHHDGSRPHDGARYLTGSPVRVEILRTLRQEPCRPAALTDAVDATRTTVQRVLAGYRERRWVVKRDAAYHVTATGERVHDAYESLLADIDRADRYGEFAADMKRASAGFPASGLDSGTLTAATERDPLAALDRVVELLRVASGSSIRAVSPIVTTQYNEAAASALDAGSDVELVIDRDVLATSMDEFGPATDRALDDDDASVYVTERSIEYGFFRYDDRACVIAYDENNNPRYVLESTAPSVLDWADSRFDALVVDATPLSAVLERA</sequence>
<dbReference type="Pfam" id="PF25213">
    <property type="entry name" value="HVO_A0261_N"/>
    <property type="match status" value="1"/>
</dbReference>
<feature type="domain" description="Methanogenesis regulatory protein FilR1 middle" evidence="1">
    <location>
        <begin position="132"/>
        <end position="257"/>
    </location>
</feature>
<evidence type="ECO:0000259" key="2">
    <source>
        <dbReference type="Pfam" id="PF25213"/>
    </source>
</evidence>
<dbReference type="InterPro" id="IPR036390">
    <property type="entry name" value="WH_DNA-bd_sf"/>
</dbReference>
<evidence type="ECO:0000313" key="3">
    <source>
        <dbReference type="EMBL" id="MFC6752854.1"/>
    </source>
</evidence>
<name>A0ABD5S8J9_9EURY</name>
<dbReference type="AlphaFoldDB" id="A0ABD5S8J9"/>
<dbReference type="InterPro" id="IPR036388">
    <property type="entry name" value="WH-like_DNA-bd_sf"/>
</dbReference>
<feature type="domain" description="HVO-A0261-like N-terminal" evidence="2">
    <location>
        <begin position="15"/>
        <end position="99"/>
    </location>
</feature>
<dbReference type="InterPro" id="IPR057527">
    <property type="entry name" value="HVO_A0261-like_N"/>
</dbReference>
<dbReference type="SUPFAM" id="SSF46785">
    <property type="entry name" value="Winged helix' DNA-binding domain"/>
    <property type="match status" value="1"/>
</dbReference>
<protein>
    <submittedName>
        <fullName evidence="3">Helix-turn-helix transcriptional regulator</fullName>
    </submittedName>
</protein>
<keyword evidence="4" id="KW-1185">Reference proteome</keyword>
<gene>
    <name evidence="3" type="ORF">ACFQEU_05155</name>
</gene>
<comment type="caution">
    <text evidence="3">The sequence shown here is derived from an EMBL/GenBank/DDBJ whole genome shotgun (WGS) entry which is preliminary data.</text>
</comment>
<organism evidence="3 4">
    <name type="scientific">Halorubrum tibetense</name>
    <dbReference type="NCBI Taxonomy" id="175631"/>
    <lineage>
        <taxon>Archaea</taxon>
        <taxon>Methanobacteriati</taxon>
        <taxon>Methanobacteriota</taxon>
        <taxon>Stenosarchaea group</taxon>
        <taxon>Halobacteria</taxon>
        <taxon>Halobacteriales</taxon>
        <taxon>Haloferacaceae</taxon>
        <taxon>Halorubrum</taxon>
    </lineage>
</organism>
<reference evidence="3 4" key="1">
    <citation type="journal article" date="2019" name="Int. J. Syst. Evol. Microbiol.">
        <title>The Global Catalogue of Microorganisms (GCM) 10K type strain sequencing project: providing services to taxonomists for standard genome sequencing and annotation.</title>
        <authorList>
            <consortium name="The Broad Institute Genomics Platform"/>
            <consortium name="The Broad Institute Genome Sequencing Center for Infectious Disease"/>
            <person name="Wu L."/>
            <person name="Ma J."/>
        </authorList>
    </citation>
    <scope>NUCLEOTIDE SEQUENCE [LARGE SCALE GENOMIC DNA]</scope>
    <source>
        <strain evidence="3 4">CGMCC 1.3239</strain>
    </source>
</reference>
<evidence type="ECO:0000313" key="4">
    <source>
        <dbReference type="Proteomes" id="UP001596442"/>
    </source>
</evidence>
<dbReference type="RefSeq" id="WP_379779936.1">
    <property type="nucleotide sequence ID" value="NZ_JBHSWW010000045.1"/>
</dbReference>